<dbReference type="PANTHER" id="PTHR43019">
    <property type="entry name" value="SERINE ENDOPROTEASE DEGS"/>
    <property type="match status" value="1"/>
</dbReference>
<dbReference type="SUPFAM" id="SSF50494">
    <property type="entry name" value="Trypsin-like serine proteases"/>
    <property type="match status" value="1"/>
</dbReference>
<organism evidence="2 3">
    <name type="scientific">Lyngbya confervoides BDU141951</name>
    <dbReference type="NCBI Taxonomy" id="1574623"/>
    <lineage>
        <taxon>Bacteria</taxon>
        <taxon>Bacillati</taxon>
        <taxon>Cyanobacteriota</taxon>
        <taxon>Cyanophyceae</taxon>
        <taxon>Oscillatoriophycideae</taxon>
        <taxon>Oscillatoriales</taxon>
        <taxon>Microcoleaceae</taxon>
        <taxon>Lyngbya</taxon>
    </lineage>
</organism>
<proteinExistence type="predicted"/>
<gene>
    <name evidence="2" type="ORF">QQ91_0010460</name>
</gene>
<evidence type="ECO:0000313" key="3">
    <source>
        <dbReference type="Proteomes" id="UP000031561"/>
    </source>
</evidence>
<reference evidence="2 3" key="1">
    <citation type="journal article" date="2015" name="Genome Announc.">
        <title>Draft Genome Sequence of Filamentous Marine Cyanobacterium Lyngbya confervoides Strain BDU141951.</title>
        <authorList>
            <person name="Chandrababunaidu M.M."/>
            <person name="Sen D."/>
            <person name="Tripathy S."/>
        </authorList>
    </citation>
    <scope>NUCLEOTIDE SEQUENCE [LARGE SCALE GENOMIC DNA]</scope>
    <source>
        <strain evidence="2 3">BDU141951</strain>
    </source>
</reference>
<dbReference type="Gene3D" id="2.40.10.10">
    <property type="entry name" value="Trypsin-like serine proteases"/>
    <property type="match status" value="2"/>
</dbReference>
<dbReference type="Proteomes" id="UP000031561">
    <property type="component" value="Unassembled WGS sequence"/>
</dbReference>
<dbReference type="GO" id="GO:0006508">
    <property type="term" value="P:proteolysis"/>
    <property type="evidence" value="ECO:0007669"/>
    <property type="project" value="UniProtKB-KW"/>
</dbReference>
<comment type="caution">
    <text evidence="2">The sequence shown here is derived from an EMBL/GenBank/DDBJ whole genome shotgun (WGS) entry which is preliminary data.</text>
</comment>
<dbReference type="InterPro" id="IPR009003">
    <property type="entry name" value="Peptidase_S1_PA"/>
</dbReference>
<accession>A0ABD4T3Z9</accession>
<dbReference type="RefSeq" id="WP_166282185.1">
    <property type="nucleotide sequence ID" value="NZ_JTHE03000059.1"/>
</dbReference>
<feature type="region of interest" description="Disordered" evidence="1">
    <location>
        <begin position="287"/>
        <end position="308"/>
    </location>
</feature>
<dbReference type="PANTHER" id="PTHR43019:SF23">
    <property type="entry name" value="PROTEASE DO-LIKE 5, CHLOROPLASTIC"/>
    <property type="match status" value="1"/>
</dbReference>
<evidence type="ECO:0000256" key="1">
    <source>
        <dbReference type="SAM" id="MobiDB-lite"/>
    </source>
</evidence>
<keyword evidence="2" id="KW-0378">Hydrolase</keyword>
<keyword evidence="3" id="KW-1185">Reference proteome</keyword>
<dbReference type="Pfam" id="PF13365">
    <property type="entry name" value="Trypsin_2"/>
    <property type="match status" value="1"/>
</dbReference>
<protein>
    <submittedName>
        <fullName evidence="2">Serine protease</fullName>
    </submittedName>
</protein>
<dbReference type="EMBL" id="JTHE03000059">
    <property type="protein sequence ID" value="MCM1983242.1"/>
    <property type="molecule type" value="Genomic_DNA"/>
</dbReference>
<sequence length="308" mass="33419">MEDFIPDRQPQSPDLPLPKGALTLEPESLPRKSHWRFWVGILALVMLPSSGAIAQPFPQEVHSRAQAVSPVLIRQAQAISVKVITDEQVGSGILVRCREATYEVLTNAHVVRGSRSITLQTLDGRLHGARLNPQINFGQKDLALLSFQAPQIYYPVAKFAQGLHLPVGTPVFAAGFPADYSAASAHHPFFFSEGRVSAIMPQSLTGGYQLGYTNLILKGMSGGPLLNQRGEVVAIHGIHAEPLWGDPYEYEDGSAPATAMRPLLSNSSWAIPTETILRYWSPDPHRLPKPAAAYSPARPAVKTPSSGL</sequence>
<name>A0ABD4T3Z9_9CYAN</name>
<dbReference type="InterPro" id="IPR043504">
    <property type="entry name" value="Peptidase_S1_PA_chymotrypsin"/>
</dbReference>
<evidence type="ECO:0000313" key="2">
    <source>
        <dbReference type="EMBL" id="MCM1983242.1"/>
    </source>
</evidence>
<dbReference type="AlphaFoldDB" id="A0ABD4T3Z9"/>
<keyword evidence="2" id="KW-0645">Protease</keyword>
<dbReference type="GO" id="GO:0008233">
    <property type="term" value="F:peptidase activity"/>
    <property type="evidence" value="ECO:0007669"/>
    <property type="project" value="UniProtKB-KW"/>
</dbReference>